<evidence type="ECO:0000313" key="2">
    <source>
        <dbReference type="EMBL" id="MDF0602700.1"/>
    </source>
</evidence>
<dbReference type="InterPro" id="IPR011990">
    <property type="entry name" value="TPR-like_helical_dom_sf"/>
</dbReference>
<feature type="domain" description="Peptidoglycan binding-like" evidence="1">
    <location>
        <begin position="472"/>
        <end position="522"/>
    </location>
</feature>
<reference evidence="2" key="1">
    <citation type="submission" date="2023-03" db="EMBL/GenBank/DDBJ databases">
        <title>Multiphase analysis and comparison of six strains from genera Psychromarinibacter, Lutimaribacter, and Maritimibacter, including a novel species: Psychromarinibacter sediminicola sp. nov.</title>
        <authorList>
            <person name="Wang Y.-H."/>
            <person name="Ye M.-Q."/>
            <person name="Du Z.-J."/>
        </authorList>
    </citation>
    <scope>NUCLEOTIDE SEQUENCE</scope>
    <source>
        <strain evidence="2">C21-152</strain>
    </source>
</reference>
<proteinExistence type="predicted"/>
<dbReference type="SUPFAM" id="SSF47090">
    <property type="entry name" value="PGBD-like"/>
    <property type="match status" value="2"/>
</dbReference>
<dbReference type="Gene3D" id="1.10.101.10">
    <property type="entry name" value="PGBD-like superfamily/PGBD"/>
    <property type="match status" value="2"/>
</dbReference>
<dbReference type="Gene3D" id="1.25.40.10">
    <property type="entry name" value="Tetratricopeptide repeat domain"/>
    <property type="match status" value="1"/>
</dbReference>
<dbReference type="EMBL" id="JARGYC010000058">
    <property type="protein sequence ID" value="MDF0602700.1"/>
    <property type="molecule type" value="Genomic_DNA"/>
</dbReference>
<evidence type="ECO:0000259" key="1">
    <source>
        <dbReference type="Pfam" id="PF01471"/>
    </source>
</evidence>
<comment type="caution">
    <text evidence="2">The sequence shown here is derived from an EMBL/GenBank/DDBJ whole genome shotgun (WGS) entry which is preliminary data.</text>
</comment>
<dbReference type="AlphaFoldDB" id="A0AAE3NXE0"/>
<organism evidence="2 3">
    <name type="scientific">Psychromarinibacter sediminicola</name>
    <dbReference type="NCBI Taxonomy" id="3033385"/>
    <lineage>
        <taxon>Bacteria</taxon>
        <taxon>Pseudomonadati</taxon>
        <taxon>Pseudomonadota</taxon>
        <taxon>Alphaproteobacteria</taxon>
        <taxon>Rhodobacterales</taxon>
        <taxon>Paracoccaceae</taxon>
        <taxon>Psychromarinibacter</taxon>
    </lineage>
</organism>
<feature type="domain" description="Peptidoglycan binding-like" evidence="1">
    <location>
        <begin position="282"/>
        <end position="338"/>
    </location>
</feature>
<sequence>MRHLILLLIGLLVSWPGTTKAGDLAVLLVQRTYEVHRSSPAMSRILDLVPGLEEAGYEVRVIEDAPMARLRREMQVAARHAEEADRLLILAAGQIISNRRDAFLLAVDAGVPGAFVAQQGLSIGALADLASGRDAPALVVAIDAPGDVRVGPDLTNGLAPDVLPRDAHFLAGPLHSVAPFLSDRVLVPGADLREVLRQAPPGLHVHVGPTHGAILPDAPSPKSFEGRLWALVTEENTVEAFRAYLGAFPEGRYAAEAEAAVSRLLVDEQRRARRAEEALRLSHDERRALQKHLLLLGDYHSAIDGIFGRGTRAAISAWQDRNGFAVTGYLDAEQAALLRQQGEAHAANIRAEAERRRREVERRDRLFWDATGAGADEAGLRRYLHRYPNGLYSDVARERLKEIAAERQARQERRDRNAWDTARAHDDIAAYRNYLAEFPDGLFAQEARARIATLRAAETERQLHLVRATRLRVEERLDAAGHPPGRIDGVFDAATRAAIADFQRRADLPATGYLTRQVLDALMAATPAPDPEDAWRWERFASGWPNWSDAHGWDDPSNYDTIQAVAVGADLYLIARANHGLKTYRLAPSGQWRRAADNDPQWSDDAGWNQMASYSTIQAVAVDGTLYLVARAPSGIVTLRLDKAHRRWRRAARNDPAWSNDHAWADASNYRTIQAVEAGGELYLLARANRGMITLRLDREKGAWERAARDDPEWSDAARWDDITNYATIQAVGTDHGLYLLARANRGMITLWLDPHSRRWERAAGNDPRWSDSYGWRDPSNYTTIQAVEAGGTLYLLARLNAGTKILRLDRGTKSWVEAATNAPGDGDDHGWNSASRYATLHGVEAGGRLFLLGRGKDGMVTHRLDPARGKWVLVAKDAPPWSDAHGWADRAYFATIQSVGTADGLYLFARSKSGMFGYRLMR</sequence>
<dbReference type="InterPro" id="IPR002477">
    <property type="entry name" value="Peptidoglycan-bd-like"/>
</dbReference>
<keyword evidence="3" id="KW-1185">Reference proteome</keyword>
<accession>A0AAE3NXE0</accession>
<evidence type="ECO:0000313" key="3">
    <source>
        <dbReference type="Proteomes" id="UP001220964"/>
    </source>
</evidence>
<dbReference type="RefSeq" id="WP_275568825.1">
    <property type="nucleotide sequence ID" value="NZ_JARGYC010000058.1"/>
</dbReference>
<dbReference type="Proteomes" id="UP001220964">
    <property type="component" value="Unassembled WGS sequence"/>
</dbReference>
<dbReference type="InterPro" id="IPR036365">
    <property type="entry name" value="PGBD-like_sf"/>
</dbReference>
<dbReference type="InterPro" id="IPR036366">
    <property type="entry name" value="PGBDSf"/>
</dbReference>
<protein>
    <submittedName>
        <fullName evidence="2">Peptidoglycan-binding domain-containing protein</fullName>
    </submittedName>
</protein>
<dbReference type="Pfam" id="PF01471">
    <property type="entry name" value="PG_binding_1"/>
    <property type="match status" value="2"/>
</dbReference>
<gene>
    <name evidence="2" type="ORF">P1J78_18325</name>
</gene>
<name>A0AAE3NXE0_9RHOB</name>